<dbReference type="EMBL" id="FOSL01000017">
    <property type="protein sequence ID" value="SFK91322.1"/>
    <property type="molecule type" value="Genomic_DNA"/>
</dbReference>
<feature type="transmembrane region" description="Helical" evidence="2">
    <location>
        <begin position="109"/>
        <end position="130"/>
    </location>
</feature>
<name>A0A1I4DCW0_9HYPH</name>
<gene>
    <name evidence="3" type="ORF">SAMN04488498_11730</name>
</gene>
<reference evidence="3 4" key="1">
    <citation type="submission" date="2016-10" db="EMBL/GenBank/DDBJ databases">
        <authorList>
            <person name="Varghese N."/>
            <person name="Submissions S."/>
        </authorList>
    </citation>
    <scope>NUCLEOTIDE SEQUENCE [LARGE SCALE GENOMIC DNA]</scope>
    <source>
        <strain evidence="3 4">DSM 21822</strain>
    </source>
</reference>
<dbReference type="Proteomes" id="UP000323300">
    <property type="component" value="Unassembled WGS sequence"/>
</dbReference>
<dbReference type="OrthoDB" id="8083168at2"/>
<sequence length="216" mass="22932">MDWQDYKNGKHGGKRKGGHGAQCYRDSQGTAHRSKDHGNDNLGGLLGSVLGAIGGGDSRGDEMADRRYNERRGQAEERDAGEYGSPSRPFGRVDAAPLDRGSRVKKMGFGVALVALVIWSLIAWIAYGLADGLIAWTSTNAGAIMQTGKDAATATGLGKEIVGTFDVAQGSGFVAGFLNLIGAFLRPVVVIGWMIGAAVILAAPWLLSRLFSRRFH</sequence>
<dbReference type="RefSeq" id="WP_149762475.1">
    <property type="nucleotide sequence ID" value="NZ_BSPE01000033.1"/>
</dbReference>
<feature type="transmembrane region" description="Helical" evidence="2">
    <location>
        <begin position="184"/>
        <end position="207"/>
    </location>
</feature>
<evidence type="ECO:0000256" key="2">
    <source>
        <dbReference type="SAM" id="Phobius"/>
    </source>
</evidence>
<dbReference type="AlphaFoldDB" id="A0A1I4DCW0"/>
<keyword evidence="2" id="KW-0812">Transmembrane</keyword>
<evidence type="ECO:0000313" key="3">
    <source>
        <dbReference type="EMBL" id="SFK91322.1"/>
    </source>
</evidence>
<keyword evidence="2" id="KW-0472">Membrane</keyword>
<feature type="compositionally biased region" description="Basic residues" evidence="1">
    <location>
        <begin position="9"/>
        <end position="18"/>
    </location>
</feature>
<accession>A0A1I4DCW0</accession>
<keyword evidence="2" id="KW-1133">Transmembrane helix</keyword>
<evidence type="ECO:0000313" key="4">
    <source>
        <dbReference type="Proteomes" id="UP000323300"/>
    </source>
</evidence>
<evidence type="ECO:0000256" key="1">
    <source>
        <dbReference type="SAM" id="MobiDB-lite"/>
    </source>
</evidence>
<protein>
    <submittedName>
        <fullName evidence="3">Uncharacterized protein</fullName>
    </submittedName>
</protein>
<proteinExistence type="predicted"/>
<organism evidence="3 4">
    <name type="scientific">Neomesorhizobium albiziae</name>
    <dbReference type="NCBI Taxonomy" id="335020"/>
    <lineage>
        <taxon>Bacteria</taxon>
        <taxon>Pseudomonadati</taxon>
        <taxon>Pseudomonadota</taxon>
        <taxon>Alphaproteobacteria</taxon>
        <taxon>Hyphomicrobiales</taxon>
        <taxon>Phyllobacteriaceae</taxon>
        <taxon>Neomesorhizobium</taxon>
    </lineage>
</organism>
<keyword evidence="4" id="KW-1185">Reference proteome</keyword>
<feature type="compositionally biased region" description="Basic and acidic residues" evidence="1">
    <location>
        <begin position="58"/>
        <end position="81"/>
    </location>
</feature>
<feature type="region of interest" description="Disordered" evidence="1">
    <location>
        <begin position="1"/>
        <end position="91"/>
    </location>
</feature>